<name>A0A975JZI5_9MYCO</name>
<evidence type="ECO:0000259" key="5">
    <source>
        <dbReference type="PROSITE" id="PS50885"/>
    </source>
</evidence>
<dbReference type="SUPFAM" id="SSF55073">
    <property type="entry name" value="Nucleotide cyclase"/>
    <property type="match status" value="1"/>
</dbReference>
<dbReference type="InterPro" id="IPR003660">
    <property type="entry name" value="HAMP_dom"/>
</dbReference>
<reference evidence="6" key="1">
    <citation type="submission" date="2019-12" db="EMBL/GenBank/DDBJ databases">
        <title>Mycobacterium spongiae sp. nov.</title>
        <authorList>
            <person name="Stinear T."/>
        </authorList>
    </citation>
    <scope>NUCLEOTIDE SEQUENCE</scope>
    <source>
        <strain evidence="6">FSD4b-SM</strain>
    </source>
</reference>
<dbReference type="Gene3D" id="6.10.340.10">
    <property type="match status" value="1"/>
</dbReference>
<dbReference type="CDD" id="cd07302">
    <property type="entry name" value="CHD"/>
    <property type="match status" value="1"/>
</dbReference>
<sequence>MSIQSKLIVMLLMSSIVSAAVIAVVAFGTGRELSTVSSARWLTQLRTSQERAIQAEFENLTTSLVSYSSSTIVVAAAQLFTAGFDQLANATIDPEQQLALVDYYTNELIAPTERDTGVKLDIDAVLPSSSAPRYLQTHYTVAAAADGDAATTDDSPEGRAWSAANTRFDGYFRDMVTRFEYRDALLLDAQGNVVYSVNKGFDLGTNIVSGPYRESELHDGYEKALGANALNFAWITDFGRYQPDLGAPTAWMVAPVRSHGETYGVLAVPLPIAKINRVMTFDKDWQQLGLGATTETYLAGPDDLMRSDSRLFLEDPEEYRREAVAAGTASAVVDEAIRLGGTTLVQPVPGAALRAAQRGETGIITAEGYLGMREMQAYAPLTVPDSDLQWSILATKDNSEAFARAAWFTRRIVLTTAAIIFVVCLVSALAARAFVRPIRRLEVGANKISAGDYDVAIPETASGEIGDLAAAFNAMSRSLRIKEELLTEQREENNRLLRSLMPEAVMERYRQGDETIAAEHHDITAIYADIVGLDEVSTELSGDELVEKLNGLVRQFDSAAESLGVERVRTLHNGYLAACGVTTPRLDNVRRTVDFALEMQRIVDRFNGRTGDGVALRAGITTGTAVSGLVGLSSVAYDLWGPAVSLAYQMHSGMPQAGIYVSAGVYEVMGDTREFTPAGTIVVGGSEQQIWRLSERP</sequence>
<dbReference type="GO" id="GO:0016020">
    <property type="term" value="C:membrane"/>
    <property type="evidence" value="ECO:0007669"/>
    <property type="project" value="InterPro"/>
</dbReference>
<organism evidence="6 7">
    <name type="scientific">Mycobacterium spongiae</name>
    <dbReference type="NCBI Taxonomy" id="886343"/>
    <lineage>
        <taxon>Bacteria</taxon>
        <taxon>Bacillati</taxon>
        <taxon>Actinomycetota</taxon>
        <taxon>Actinomycetes</taxon>
        <taxon>Mycobacteriales</taxon>
        <taxon>Mycobacteriaceae</taxon>
        <taxon>Mycobacterium</taxon>
    </lineage>
</organism>
<accession>A0A975JZI5</accession>
<protein>
    <submittedName>
        <fullName evidence="6">HAMP domain-containing protein</fullName>
    </submittedName>
</protein>
<keyword evidence="7" id="KW-1185">Reference proteome</keyword>
<keyword evidence="2 3" id="KW-1133">Transmembrane helix</keyword>
<dbReference type="PANTHER" id="PTHR45655">
    <property type="entry name" value="GUANYLATE CYCLASE SOLUBLE SUBUNIT BETA-2"/>
    <property type="match status" value="1"/>
</dbReference>
<dbReference type="SMART" id="SM00044">
    <property type="entry name" value="CYCc"/>
    <property type="match status" value="1"/>
</dbReference>
<evidence type="ECO:0000256" key="2">
    <source>
        <dbReference type="ARBA" id="ARBA00022989"/>
    </source>
</evidence>
<dbReference type="Pfam" id="PF00211">
    <property type="entry name" value="Guanylate_cyc"/>
    <property type="match status" value="1"/>
</dbReference>
<dbReference type="SUPFAM" id="SSF158472">
    <property type="entry name" value="HAMP domain-like"/>
    <property type="match status" value="1"/>
</dbReference>
<dbReference type="KEGG" id="mspg:F6B93_15310"/>
<dbReference type="PROSITE" id="PS50885">
    <property type="entry name" value="HAMP"/>
    <property type="match status" value="1"/>
</dbReference>
<feature type="domain" description="HAMP" evidence="5">
    <location>
        <begin position="432"/>
        <end position="484"/>
    </location>
</feature>
<dbReference type="GO" id="GO:0035556">
    <property type="term" value="P:intracellular signal transduction"/>
    <property type="evidence" value="ECO:0007669"/>
    <property type="project" value="InterPro"/>
</dbReference>
<evidence type="ECO:0000259" key="4">
    <source>
        <dbReference type="PROSITE" id="PS50125"/>
    </source>
</evidence>
<keyword evidence="3" id="KW-0472">Membrane</keyword>
<evidence type="ECO:0000256" key="3">
    <source>
        <dbReference type="SAM" id="Phobius"/>
    </source>
</evidence>
<dbReference type="EMBL" id="CP046600">
    <property type="protein sequence ID" value="QUR68268.1"/>
    <property type="molecule type" value="Genomic_DNA"/>
</dbReference>
<dbReference type="AlphaFoldDB" id="A0A975JZI5"/>
<dbReference type="PROSITE" id="PS50125">
    <property type="entry name" value="GUANYLATE_CYCLASE_2"/>
    <property type="match status" value="1"/>
</dbReference>
<feature type="transmembrane region" description="Helical" evidence="3">
    <location>
        <begin position="7"/>
        <end position="28"/>
    </location>
</feature>
<feature type="transmembrane region" description="Helical" evidence="3">
    <location>
        <begin position="412"/>
        <end position="431"/>
    </location>
</feature>
<feature type="domain" description="Guanylate cyclase" evidence="4">
    <location>
        <begin position="524"/>
        <end position="651"/>
    </location>
</feature>
<gene>
    <name evidence="6" type="ORF">F6B93_15310</name>
</gene>
<proteinExistence type="predicted"/>
<dbReference type="GO" id="GO:0009190">
    <property type="term" value="P:cyclic nucleotide biosynthetic process"/>
    <property type="evidence" value="ECO:0007669"/>
    <property type="project" value="InterPro"/>
</dbReference>
<dbReference type="PANTHER" id="PTHR45655:SF13">
    <property type="entry name" value="SOLUBLE GUANYLATE CYCLASE GCY-32-RELATED"/>
    <property type="match status" value="1"/>
</dbReference>
<keyword evidence="1 3" id="KW-0812">Transmembrane</keyword>
<dbReference type="Pfam" id="PF00672">
    <property type="entry name" value="HAMP"/>
    <property type="match status" value="1"/>
</dbReference>
<evidence type="ECO:0000256" key="1">
    <source>
        <dbReference type="ARBA" id="ARBA00022692"/>
    </source>
</evidence>
<dbReference type="InterPro" id="IPR029787">
    <property type="entry name" value="Nucleotide_cyclase"/>
</dbReference>
<dbReference type="Proteomes" id="UP000682202">
    <property type="component" value="Chromosome"/>
</dbReference>
<dbReference type="Gene3D" id="3.30.70.1230">
    <property type="entry name" value="Nucleotide cyclase"/>
    <property type="match status" value="1"/>
</dbReference>
<dbReference type="GO" id="GO:0004016">
    <property type="term" value="F:adenylate cyclase activity"/>
    <property type="evidence" value="ECO:0007669"/>
    <property type="project" value="UniProtKB-ARBA"/>
</dbReference>
<dbReference type="SMART" id="SM00304">
    <property type="entry name" value="HAMP"/>
    <property type="match status" value="1"/>
</dbReference>
<dbReference type="InterPro" id="IPR001054">
    <property type="entry name" value="A/G_cyclase"/>
</dbReference>
<evidence type="ECO:0000313" key="7">
    <source>
        <dbReference type="Proteomes" id="UP000682202"/>
    </source>
</evidence>
<dbReference type="CDD" id="cd06225">
    <property type="entry name" value="HAMP"/>
    <property type="match status" value="1"/>
</dbReference>
<evidence type="ECO:0000313" key="6">
    <source>
        <dbReference type="EMBL" id="QUR68268.1"/>
    </source>
</evidence>